<reference evidence="1 2" key="2">
    <citation type="submission" date="2014-05" db="EMBL/GenBank/DDBJ databases">
        <title>Genome sequence of Streptococcus gallolyticus.</title>
        <authorList>
            <person name="Del Campo R."/>
        </authorList>
    </citation>
    <scope>NUCLEOTIDE SEQUENCE [LARGE SCALE GENOMIC DNA]</scope>
    <source>
        <strain evidence="1 2">LMG17956</strain>
    </source>
</reference>
<name>A0A060RIW5_9STRE</name>
<organism evidence="1 2">
    <name type="scientific">Streptococcus gallolyticus</name>
    <dbReference type="NCBI Taxonomy" id="315405"/>
    <lineage>
        <taxon>Bacteria</taxon>
        <taxon>Bacillati</taxon>
        <taxon>Bacillota</taxon>
        <taxon>Bacilli</taxon>
        <taxon>Lactobacillales</taxon>
        <taxon>Streptococcaceae</taxon>
        <taxon>Streptococcus</taxon>
    </lineage>
</organism>
<evidence type="ECO:0008006" key="3">
    <source>
        <dbReference type="Google" id="ProtNLM"/>
    </source>
</evidence>
<accession>A0A060RIW5</accession>
<comment type="caution">
    <text evidence="1">The sequence shown here is derived from an EMBL/GenBank/DDBJ whole genome shotgun (WGS) entry which is preliminary data.</text>
</comment>
<evidence type="ECO:0000313" key="2">
    <source>
        <dbReference type="Proteomes" id="UP000027584"/>
    </source>
</evidence>
<dbReference type="Proteomes" id="UP000027584">
    <property type="component" value="Unassembled WGS sequence"/>
</dbReference>
<dbReference type="EMBL" id="CCBC010000215">
    <property type="protein sequence ID" value="CDO19063.1"/>
    <property type="molecule type" value="Genomic_DNA"/>
</dbReference>
<protein>
    <recommendedName>
        <fullName evidence="3">Cytoplasmic protein</fullName>
    </recommendedName>
</protein>
<sequence length="100" mass="11274">MELKDFELNPEFVGKAVYQGVERAPRQVNGKPGTYTRHVLVNEKHGIFHVITPTLNKAFEFGQEVEIDGDCSFYEDYFYGRDVSPSMNVFAVGLKLVGGK</sequence>
<gene>
    <name evidence="1" type="ORF">BN963_SGAL_02271</name>
</gene>
<dbReference type="AlphaFoldDB" id="A0A060RIW5"/>
<reference evidence="1 2" key="1">
    <citation type="submission" date="2014-02" db="EMBL/GenBank/DDBJ databases">
        <authorList>
            <person name="Manrique M."/>
        </authorList>
    </citation>
    <scope>NUCLEOTIDE SEQUENCE [LARGE SCALE GENOMIC DNA]</scope>
    <source>
        <strain evidence="1 2">LMG17956</strain>
    </source>
</reference>
<evidence type="ECO:0000313" key="1">
    <source>
        <dbReference type="EMBL" id="CDO19063.1"/>
    </source>
</evidence>
<proteinExistence type="predicted"/>